<feature type="chain" id="PRO_5038946705" evidence="2">
    <location>
        <begin position="23"/>
        <end position="1457"/>
    </location>
</feature>
<dbReference type="InterPro" id="IPR028059">
    <property type="entry name" value="SWM_rpt"/>
</dbReference>
<reference evidence="4 5" key="1">
    <citation type="submission" date="2018-07" db="EMBL/GenBank/DDBJ databases">
        <title>Genomic Encyclopedia of Type Strains, Phase III (KMG-III): the genomes of soil and plant-associated and newly described type strains.</title>
        <authorList>
            <person name="Whitman W."/>
        </authorList>
    </citation>
    <scope>NUCLEOTIDE SEQUENCE [LARGE SCALE GENOMIC DNA]</scope>
    <source>
        <strain evidence="4 5">CECT 7506</strain>
    </source>
</reference>
<evidence type="ECO:0000313" key="4">
    <source>
        <dbReference type="EMBL" id="RCW44829.1"/>
    </source>
</evidence>
<dbReference type="InterPro" id="IPR014755">
    <property type="entry name" value="Cu-Rt/internalin_Ig-like"/>
</dbReference>
<evidence type="ECO:0000313" key="5">
    <source>
        <dbReference type="Proteomes" id="UP000252415"/>
    </source>
</evidence>
<feature type="domain" description="SLH" evidence="3">
    <location>
        <begin position="1396"/>
        <end position="1457"/>
    </location>
</feature>
<protein>
    <submittedName>
        <fullName evidence="4">Putative repeat protein (TIGR02059 family)</fullName>
    </submittedName>
</protein>
<feature type="domain" description="SLH" evidence="3">
    <location>
        <begin position="1265"/>
        <end position="1325"/>
    </location>
</feature>
<dbReference type="Gene3D" id="2.60.40.1220">
    <property type="match status" value="2"/>
</dbReference>
<dbReference type="Proteomes" id="UP000252415">
    <property type="component" value="Unassembled WGS sequence"/>
</dbReference>
<feature type="signal peptide" evidence="2">
    <location>
        <begin position="1"/>
        <end position="22"/>
    </location>
</feature>
<sequence length="1457" mass="152623">MNRTSKLSLFIAVMLLLQISLAGGSAGPQLATAASAGPVALSLSPADDLMNVPLTADLKMTFDETVTKGLNSATISIYESSTNNLVESISVTSSRVTIDSTQRIVTIDPQNNFVIKKNYYVLVDTGALVNVSNGASYAGIYSANSWNFRTLEEVDTIRPSHTARLPVHLSTLNAVTTPVTITFDEAVYAVSGNILLTSTDDSRSVSVTSSSVQGSGTNQIIIQTPAALQPNTTYTVTVPSTVFQDAAGNYYNGTSWNFTTDVAPVNALAPFSPADNATSVPVNSPLRITFDKAVFARSNKYVEIRRVDNNSTFQRIEAVDGRINVNSSVVTITPSPALEASTSYYVLIDAGAFSQADTTQWYYGISGANIWNFTTDPGNETNAPYVTKLTPTNNGSVGSLNTQLELTFDEAVYPSSGTIEIRAVGSGALFRSISVTSERVTGGGSKTITIDPNKAVGTESAKALVNNTRYYVTIGNRAFRDAAGNFYTGLSSSNQWSFTITQDSVKPTVTTLSPNNNASAVAENAKFTATFSEAVMKGTGAITIYRIGAGSPSIITTTFDVDSLDNRKIVITPTQILSQGASYFVYIDEDAVTDLVGNAFVGVLNEYQWTFKTIGSDLTPPAISKLESNGSTIIMTYNEQLDSNKKPSPGSFYITVNDAQRTVTNTQVVGDTVLLTLSSPIINGQLVKLNYSKPVIGLIQDISGNEAVSLSNRDVTNAPDSTVPRLIGGTAAGSTITLSYSEDILSVNSNAYLQFTVNVGGTLYSPTSIISSGSLVMLTINGTIQSGQIVRVSYAPSSYPIKDVSGNNTAAVSSFDLSSGTDTAAPSLVSVSASGSQVTLKYNKSLNPLSVPSSGQYSVYVDNISRPVIQVRVSGDSVILTVSPAVTTGQNVSVSYVAGSTLLTDLIGNPAPSFNGMQSNGGTGSSGMMYGASVKGSTLTMTYSESLNASYIPPSIQFLVMVNDLAKVITKVAVSGSEVTLTLATPVAVNDRVTVTYYSTSSGLRTNGGQMIASFSNVSVLNSTSLLDSLTGDYEASDGGGVGLKPTTAITMPDVSAGGNSALRYTVQSDKIIVAYQTARASGMTNPRVAFKVPSTERAAIVAIPLLALGTVYRQGGSPVFAVQHGDVTYELSLNALNYTAMSSMAGGSSATNHLLVEIDTGASSKTSGLSTMLGVSSAQVIAGPANFELSVLNGANEVPLTTFNGYLTRTIQTSSSVNASQSSVVWYDPQAGALSYVPTTITTTGGKTIATFKRKGNSAYAFVRNSSSFSDVTSHWAASAINTLTRKFIVEGRTTTKFAPQSAITRGEFATYIAKGLGLSGDKSAAAAYTDVNENTAMGAYIGAASAAGIVTGNTDGSFKPNSPITRQEMAVMMVRAAKSADVTISLPSSAVSYLTKYTDRGKISSYAQTDVAKAVSAGIMNGKTNTTMSPIANATRAEGAVMLMRLLQHIKFITP</sequence>
<dbReference type="PROSITE" id="PS51272">
    <property type="entry name" value="SLH"/>
    <property type="match status" value="3"/>
</dbReference>
<name>A0A368VYX4_9BACL</name>
<dbReference type="OrthoDB" id="2675126at2"/>
<evidence type="ECO:0000256" key="1">
    <source>
        <dbReference type="ARBA" id="ARBA00022729"/>
    </source>
</evidence>
<gene>
    <name evidence="4" type="ORF">DFP97_11155</name>
</gene>
<evidence type="ECO:0000256" key="2">
    <source>
        <dbReference type="SAM" id="SignalP"/>
    </source>
</evidence>
<dbReference type="InterPro" id="IPR001119">
    <property type="entry name" value="SLH_dom"/>
</dbReference>
<keyword evidence="1 2" id="KW-0732">Signal</keyword>
<proteinExistence type="predicted"/>
<dbReference type="EMBL" id="QPJD01000011">
    <property type="protein sequence ID" value="RCW44829.1"/>
    <property type="molecule type" value="Genomic_DNA"/>
</dbReference>
<dbReference type="RefSeq" id="WP_114381545.1">
    <property type="nucleotide sequence ID" value="NZ_QPJD01000011.1"/>
</dbReference>
<comment type="caution">
    <text evidence="4">The sequence shown here is derived from an EMBL/GenBank/DDBJ whole genome shotgun (WGS) entry which is preliminary data.</text>
</comment>
<feature type="domain" description="SLH" evidence="3">
    <location>
        <begin position="1326"/>
        <end position="1389"/>
    </location>
</feature>
<dbReference type="InterPro" id="IPR032812">
    <property type="entry name" value="SbsA_Ig"/>
</dbReference>
<dbReference type="Pfam" id="PF00395">
    <property type="entry name" value="SLH"/>
    <property type="match status" value="3"/>
</dbReference>
<dbReference type="InterPro" id="IPR011801">
    <property type="entry name" value="Swm_rep_I_cyn"/>
</dbReference>
<dbReference type="Pfam" id="PF13205">
    <property type="entry name" value="Big_5"/>
    <property type="match status" value="5"/>
</dbReference>
<organism evidence="4 5">
    <name type="scientific">Paenibacillus prosopidis</name>
    <dbReference type="NCBI Taxonomy" id="630520"/>
    <lineage>
        <taxon>Bacteria</taxon>
        <taxon>Bacillati</taxon>
        <taxon>Bacillota</taxon>
        <taxon>Bacilli</taxon>
        <taxon>Bacillales</taxon>
        <taxon>Paenibacillaceae</taxon>
        <taxon>Paenibacillus</taxon>
    </lineage>
</organism>
<keyword evidence="5" id="KW-1185">Reference proteome</keyword>
<dbReference type="NCBIfam" id="TIGR02059">
    <property type="entry name" value="swm_rep_I"/>
    <property type="match status" value="4"/>
</dbReference>
<accession>A0A368VYX4</accession>
<evidence type="ECO:0000259" key="3">
    <source>
        <dbReference type="PROSITE" id="PS51272"/>
    </source>
</evidence>
<dbReference type="Pfam" id="PF13753">
    <property type="entry name" value="SWM_repeat"/>
    <property type="match status" value="4"/>
</dbReference>